<dbReference type="OrthoDB" id="10523009at2759"/>
<evidence type="ECO:0000256" key="1">
    <source>
        <dbReference type="SAM" id="MobiDB-lite"/>
    </source>
</evidence>
<feature type="region of interest" description="Disordered" evidence="1">
    <location>
        <begin position="1"/>
        <end position="161"/>
    </location>
</feature>
<feature type="compositionally biased region" description="Acidic residues" evidence="1">
    <location>
        <begin position="16"/>
        <end position="32"/>
    </location>
</feature>
<protein>
    <submittedName>
        <fullName evidence="2">3524_t:CDS:1</fullName>
    </submittedName>
</protein>
<name>A0A9N9G963_9GLOM</name>
<reference evidence="2" key="1">
    <citation type="submission" date="2021-06" db="EMBL/GenBank/DDBJ databases">
        <authorList>
            <person name="Kallberg Y."/>
            <person name="Tangrot J."/>
            <person name="Rosling A."/>
        </authorList>
    </citation>
    <scope>NUCLEOTIDE SEQUENCE</scope>
    <source>
        <strain evidence="2">IN212</strain>
    </source>
</reference>
<feature type="non-terminal residue" evidence="2">
    <location>
        <position position="1"/>
    </location>
</feature>
<dbReference type="Proteomes" id="UP000789396">
    <property type="component" value="Unassembled WGS sequence"/>
</dbReference>
<proteinExistence type="predicted"/>
<evidence type="ECO:0000313" key="2">
    <source>
        <dbReference type="EMBL" id="CAG8593745.1"/>
    </source>
</evidence>
<organism evidence="2 3">
    <name type="scientific">Racocetra fulgida</name>
    <dbReference type="NCBI Taxonomy" id="60492"/>
    <lineage>
        <taxon>Eukaryota</taxon>
        <taxon>Fungi</taxon>
        <taxon>Fungi incertae sedis</taxon>
        <taxon>Mucoromycota</taxon>
        <taxon>Glomeromycotina</taxon>
        <taxon>Glomeromycetes</taxon>
        <taxon>Diversisporales</taxon>
        <taxon>Gigasporaceae</taxon>
        <taxon>Racocetra</taxon>
    </lineage>
</organism>
<dbReference type="EMBL" id="CAJVPZ010008057">
    <property type="protein sequence ID" value="CAG8593745.1"/>
    <property type="molecule type" value="Genomic_DNA"/>
</dbReference>
<feature type="compositionally biased region" description="Basic and acidic residues" evidence="1">
    <location>
        <begin position="113"/>
        <end position="129"/>
    </location>
</feature>
<gene>
    <name evidence="2" type="ORF">RFULGI_LOCUS6334</name>
</gene>
<keyword evidence="3" id="KW-1185">Reference proteome</keyword>
<sequence length="214" mass="23862">QSNIRPGREGWSSAIGDEDEEAYFNTSDEEDNISSTSGECSKIGTTKQDVESKEELTSEDESKVPVESKDDSKDESKDESKDDSKDDSTKDESKDGVGSVGLVDYPDEDDDENVKKDIDELVTPDKQDKQQTSTSPPLSPRPTQPIIGKRSRPDDDDDDDDLLIQCPLVKWVLTQERWIEDPAIVSDVKTENEEGTHRIISFYWVGNSESLLGV</sequence>
<comment type="caution">
    <text evidence="2">The sequence shown here is derived from an EMBL/GenBank/DDBJ whole genome shotgun (WGS) entry which is preliminary data.</text>
</comment>
<feature type="compositionally biased region" description="Polar residues" evidence="1">
    <location>
        <begin position="33"/>
        <end position="47"/>
    </location>
</feature>
<dbReference type="AlphaFoldDB" id="A0A9N9G963"/>
<evidence type="ECO:0000313" key="3">
    <source>
        <dbReference type="Proteomes" id="UP000789396"/>
    </source>
</evidence>
<accession>A0A9N9G963</accession>
<feature type="compositionally biased region" description="Basic and acidic residues" evidence="1">
    <location>
        <begin position="48"/>
        <end position="95"/>
    </location>
</feature>